<dbReference type="EC" id="3.2.1.1" evidence="5 13"/>
<dbReference type="SUPFAM" id="SSF51011">
    <property type="entry name" value="Glycosyl hydrolase domain"/>
    <property type="match status" value="1"/>
</dbReference>
<feature type="domain" description="Glycosyl hydrolase family 13 catalytic" evidence="16">
    <location>
        <begin position="32"/>
        <end position="417"/>
    </location>
</feature>
<evidence type="ECO:0000256" key="6">
    <source>
        <dbReference type="ARBA" id="ARBA00022723"/>
    </source>
</evidence>
<comment type="cofactor">
    <cofactor evidence="2">
        <name>Ca(2+)</name>
        <dbReference type="ChEBI" id="CHEBI:29108"/>
    </cofactor>
</comment>
<evidence type="ECO:0000256" key="14">
    <source>
        <dbReference type="SAM" id="SignalP"/>
    </source>
</evidence>
<evidence type="ECO:0000256" key="8">
    <source>
        <dbReference type="ARBA" id="ARBA00022837"/>
    </source>
</evidence>
<dbReference type="Pfam" id="PF02806">
    <property type="entry name" value="Alpha-amylase_C"/>
    <property type="match status" value="1"/>
</dbReference>
<evidence type="ECO:0000256" key="12">
    <source>
        <dbReference type="RuleBase" id="RU003615"/>
    </source>
</evidence>
<dbReference type="EMBL" id="CAJFCJ010000020">
    <property type="protein sequence ID" value="CAD5124371.1"/>
    <property type="molecule type" value="Genomic_DNA"/>
</dbReference>
<dbReference type="InterPro" id="IPR031319">
    <property type="entry name" value="A-amylase_C"/>
</dbReference>
<evidence type="ECO:0000259" key="15">
    <source>
        <dbReference type="SMART" id="SM00632"/>
    </source>
</evidence>
<proteinExistence type="inferred from homology"/>
<dbReference type="Gene3D" id="2.60.40.1180">
    <property type="entry name" value="Golgi alpha-mannosidase II"/>
    <property type="match status" value="1"/>
</dbReference>
<evidence type="ECO:0000256" key="7">
    <source>
        <dbReference type="ARBA" id="ARBA00022801"/>
    </source>
</evidence>
<evidence type="ECO:0000313" key="17">
    <source>
        <dbReference type="EMBL" id="CAD5124371.1"/>
    </source>
</evidence>
<dbReference type="PRINTS" id="PR00110">
    <property type="entry name" value="ALPHAAMYLASE"/>
</dbReference>
<keyword evidence="10 13" id="KW-0119">Carbohydrate metabolism</keyword>
<keyword evidence="11 13" id="KW-0326">Glycosidase</keyword>
<keyword evidence="18" id="KW-1185">Reference proteome</keyword>
<dbReference type="GO" id="GO:0005975">
    <property type="term" value="P:carbohydrate metabolic process"/>
    <property type="evidence" value="ECO:0007669"/>
    <property type="project" value="InterPro"/>
</dbReference>
<evidence type="ECO:0000256" key="1">
    <source>
        <dbReference type="ARBA" id="ARBA00000548"/>
    </source>
</evidence>
<sequence length="510" mass="58125">MDLIKYLLCIVSLLAVSEANYHGNYYCKDGKDVMVHLFEWRWDDIANECENYLSKNGYCGVQISPPNEHRIIIGGDGYKDYPWYQRYQPVSYKLISRSGNEEQFRNMVKRCNDVGVYIYADAVINHMTAGGIGVGSGGSNWNGDNQDFPGVPYSDWDFHGRNECPTEDLNIHDYNNPQQVRFCRLLGLRDLKHSKDYVQEKIAEYLNNLISIGVAGFRIDASKHMEVSRIGEILGRLRNLNTEWFPAGTKAFVFQEVIDMGSEPIKAEHYFPNGRVTEFKHCKELGDVIRKNNGQKLRYLRNWGPEWNMMPGMDAIIFTDNHDNQRGHGAGGFGSILTFFEDRQYKIANSFMLAWPYGYIKIMSSYRWNRQIVDGQDRNDWIGPPSSPPGVTKPVECFGEWVCEHRWRQISNMVKFHNAAVGTSVQNWWDNGENAIAFSRGNKAFIAINNENFAVEETFQTGLPAGDYCDVISSENNRPPCSGKPITVNGDGTARVRIENDSDPVVALHV</sequence>
<comment type="cofactor">
    <cofactor evidence="3">
        <name>chloride</name>
        <dbReference type="ChEBI" id="CHEBI:17996"/>
    </cofactor>
</comment>
<keyword evidence="14" id="KW-0732">Signal</keyword>
<keyword evidence="7 13" id="KW-0378">Hydrolase</keyword>
<dbReference type="PANTHER" id="PTHR43447">
    <property type="entry name" value="ALPHA-AMYLASE"/>
    <property type="match status" value="1"/>
</dbReference>
<feature type="domain" description="Alpha-amylase C-terminal" evidence="15">
    <location>
        <begin position="426"/>
        <end position="510"/>
    </location>
</feature>
<evidence type="ECO:0000256" key="11">
    <source>
        <dbReference type="ARBA" id="ARBA00023295"/>
    </source>
</evidence>
<evidence type="ECO:0000313" key="18">
    <source>
        <dbReference type="Proteomes" id="UP000549394"/>
    </source>
</evidence>
<dbReference type="CDD" id="cd11317">
    <property type="entry name" value="AmyAc_bac_euk_AmyA"/>
    <property type="match status" value="1"/>
</dbReference>
<keyword evidence="9" id="KW-0868">Chloride</keyword>
<feature type="chain" id="PRO_5029479200" description="Alpha-amylase" evidence="14">
    <location>
        <begin position="20"/>
        <end position="510"/>
    </location>
</feature>
<comment type="catalytic activity">
    <reaction evidence="1 13">
        <text>Endohydrolysis of (1-&gt;4)-alpha-D-glucosidic linkages in polysaccharides containing three or more (1-&gt;4)-alpha-linked D-glucose units.</text>
        <dbReference type="EC" id="3.2.1.1"/>
    </reaction>
</comment>
<dbReference type="GO" id="GO:0004556">
    <property type="term" value="F:alpha-amylase activity"/>
    <property type="evidence" value="ECO:0007669"/>
    <property type="project" value="UniProtKB-UniRule"/>
</dbReference>
<dbReference type="InterPro" id="IPR006048">
    <property type="entry name" value="A-amylase/branching_C"/>
</dbReference>
<dbReference type="SUPFAM" id="SSF51445">
    <property type="entry name" value="(Trans)glycosidases"/>
    <property type="match status" value="1"/>
</dbReference>
<dbReference type="InterPro" id="IPR006046">
    <property type="entry name" value="Alpha_amylase"/>
</dbReference>
<dbReference type="SMART" id="SM00642">
    <property type="entry name" value="Aamy"/>
    <property type="match status" value="1"/>
</dbReference>
<dbReference type="AlphaFoldDB" id="A0A7I8W886"/>
<evidence type="ECO:0000256" key="5">
    <source>
        <dbReference type="ARBA" id="ARBA00012595"/>
    </source>
</evidence>
<evidence type="ECO:0000256" key="9">
    <source>
        <dbReference type="ARBA" id="ARBA00023214"/>
    </source>
</evidence>
<protein>
    <recommendedName>
        <fullName evidence="5 13">Alpha-amylase</fullName>
        <ecNumber evidence="5 13">3.2.1.1</ecNumber>
    </recommendedName>
</protein>
<feature type="signal peptide" evidence="14">
    <location>
        <begin position="1"/>
        <end position="19"/>
    </location>
</feature>
<accession>A0A7I8W886</accession>
<dbReference type="Gene3D" id="3.20.20.80">
    <property type="entry name" value="Glycosidases"/>
    <property type="match status" value="1"/>
</dbReference>
<keyword evidence="6" id="KW-0479">Metal-binding</keyword>
<evidence type="ECO:0000256" key="4">
    <source>
        <dbReference type="ARBA" id="ARBA00008061"/>
    </source>
</evidence>
<comment type="caution">
    <text evidence="17">The sequence shown here is derived from an EMBL/GenBank/DDBJ whole genome shotgun (WGS) entry which is preliminary data.</text>
</comment>
<dbReference type="Proteomes" id="UP000549394">
    <property type="component" value="Unassembled WGS sequence"/>
</dbReference>
<evidence type="ECO:0000256" key="2">
    <source>
        <dbReference type="ARBA" id="ARBA00001913"/>
    </source>
</evidence>
<gene>
    <name evidence="17" type="ORF">DGYR_LOCUS11921</name>
</gene>
<comment type="similarity">
    <text evidence="4 12">Belongs to the glycosyl hydrolase 13 family.</text>
</comment>
<organism evidence="17 18">
    <name type="scientific">Dimorphilus gyrociliatus</name>
    <dbReference type="NCBI Taxonomy" id="2664684"/>
    <lineage>
        <taxon>Eukaryota</taxon>
        <taxon>Metazoa</taxon>
        <taxon>Spiralia</taxon>
        <taxon>Lophotrochozoa</taxon>
        <taxon>Annelida</taxon>
        <taxon>Polychaeta</taxon>
        <taxon>Polychaeta incertae sedis</taxon>
        <taxon>Dinophilidae</taxon>
        <taxon>Dimorphilus</taxon>
    </lineage>
</organism>
<dbReference type="SMART" id="SM00632">
    <property type="entry name" value="Aamy_C"/>
    <property type="match status" value="1"/>
</dbReference>
<name>A0A7I8W886_9ANNE</name>
<evidence type="ECO:0000259" key="16">
    <source>
        <dbReference type="SMART" id="SM00642"/>
    </source>
</evidence>
<dbReference type="InterPro" id="IPR017853">
    <property type="entry name" value="GH"/>
</dbReference>
<dbReference type="GO" id="GO:0046872">
    <property type="term" value="F:metal ion binding"/>
    <property type="evidence" value="ECO:0007669"/>
    <property type="project" value="UniProtKB-KW"/>
</dbReference>
<evidence type="ECO:0000256" key="3">
    <source>
        <dbReference type="ARBA" id="ARBA00001923"/>
    </source>
</evidence>
<dbReference type="InterPro" id="IPR006047">
    <property type="entry name" value="GH13_cat_dom"/>
</dbReference>
<dbReference type="OrthoDB" id="550577at2759"/>
<evidence type="ECO:0000256" key="10">
    <source>
        <dbReference type="ARBA" id="ARBA00023277"/>
    </source>
</evidence>
<dbReference type="InterPro" id="IPR013780">
    <property type="entry name" value="Glyco_hydro_b"/>
</dbReference>
<evidence type="ECO:0000256" key="13">
    <source>
        <dbReference type="RuleBase" id="RU361134"/>
    </source>
</evidence>
<dbReference type="Pfam" id="PF00128">
    <property type="entry name" value="Alpha-amylase"/>
    <property type="match status" value="1"/>
</dbReference>
<keyword evidence="8" id="KW-0106">Calcium</keyword>
<reference evidence="17 18" key="1">
    <citation type="submission" date="2020-08" db="EMBL/GenBank/DDBJ databases">
        <authorList>
            <person name="Hejnol A."/>
        </authorList>
    </citation>
    <scope>NUCLEOTIDE SEQUENCE [LARGE SCALE GENOMIC DNA]</scope>
</reference>